<dbReference type="Proteomes" id="UP001139344">
    <property type="component" value="Unassembled WGS sequence"/>
</dbReference>
<dbReference type="RefSeq" id="WP_240100370.1">
    <property type="nucleotide sequence ID" value="NZ_JAJSON010000026.1"/>
</dbReference>
<keyword evidence="2" id="KW-0808">Transferase</keyword>
<proteinExistence type="predicted"/>
<name>A0A9X2A9K5_9FLAO</name>
<dbReference type="GO" id="GO:0016740">
    <property type="term" value="F:transferase activity"/>
    <property type="evidence" value="ECO:0007669"/>
    <property type="project" value="UniProtKB-KW"/>
</dbReference>
<evidence type="ECO:0000313" key="3">
    <source>
        <dbReference type="Proteomes" id="UP001139344"/>
    </source>
</evidence>
<keyword evidence="3" id="KW-1185">Reference proteome</keyword>
<organism evidence="2 3">
    <name type="scientific">Christiangramia crocea</name>
    <dbReference type="NCBI Taxonomy" id="2904124"/>
    <lineage>
        <taxon>Bacteria</taxon>
        <taxon>Pseudomonadati</taxon>
        <taxon>Bacteroidota</taxon>
        <taxon>Flavobacteriia</taxon>
        <taxon>Flavobacteriales</taxon>
        <taxon>Flavobacteriaceae</taxon>
        <taxon>Christiangramia</taxon>
    </lineage>
</organism>
<reference evidence="2" key="1">
    <citation type="submission" date="2021-12" db="EMBL/GenBank/DDBJ databases">
        <title>Description of Gramella crocea sp. nov., a new bacterium isolated from activated sludge.</title>
        <authorList>
            <person name="Zhang X."/>
        </authorList>
    </citation>
    <scope>NUCLEOTIDE SEQUENCE</scope>
    <source>
        <strain evidence="2">YB25</strain>
    </source>
</reference>
<feature type="domain" description="Polysaccharide pyruvyl transferase" evidence="1">
    <location>
        <begin position="49"/>
        <end position="184"/>
    </location>
</feature>
<dbReference type="EMBL" id="JAJSON010000026">
    <property type="protein sequence ID" value="MCG9973008.1"/>
    <property type="molecule type" value="Genomic_DNA"/>
</dbReference>
<gene>
    <name evidence="2" type="ORF">LU635_15260</name>
</gene>
<dbReference type="InterPro" id="IPR007345">
    <property type="entry name" value="Polysacch_pyruvyl_Trfase"/>
</dbReference>
<evidence type="ECO:0000313" key="2">
    <source>
        <dbReference type="EMBL" id="MCG9973008.1"/>
    </source>
</evidence>
<dbReference type="AlphaFoldDB" id="A0A9X2A9K5"/>
<accession>A0A9X2A9K5</accession>
<sequence>MGKSRENYGDLLSRYIVEKISGRVVKWVNPSKTAWYTINKKNYAAIGSILHHTSKNTIVWGSGIIDREKGIKADRFLAVRGPLTRKYINKQGMDCLEVYGDPALLLPKFYYPEVKKEFELGIIPHYNDYHLALDLFKGMNNVKVIDIMTNNVEEVTTEILKCRKTISSSLHGIIVSHAYGIPSIQVKFSERIFGDGVKYEDYFNSVDIDNYVVPFVDSTVFLDEMDNYFKNSNSLVLPERLNDLREGLLRVQPFN</sequence>
<evidence type="ECO:0000259" key="1">
    <source>
        <dbReference type="Pfam" id="PF04230"/>
    </source>
</evidence>
<protein>
    <submittedName>
        <fullName evidence="2">Polysaccharide pyruvyl transferase family protein</fullName>
    </submittedName>
</protein>
<comment type="caution">
    <text evidence="2">The sequence shown here is derived from an EMBL/GenBank/DDBJ whole genome shotgun (WGS) entry which is preliminary data.</text>
</comment>
<dbReference type="Pfam" id="PF04230">
    <property type="entry name" value="PS_pyruv_trans"/>
    <property type="match status" value="1"/>
</dbReference>